<dbReference type="InterPro" id="IPR058204">
    <property type="entry name" value="FtsX_firmicutes-type"/>
</dbReference>
<evidence type="ECO:0000313" key="14">
    <source>
        <dbReference type="EMBL" id="MBF0934303.1"/>
    </source>
</evidence>
<evidence type="ECO:0000256" key="3">
    <source>
        <dbReference type="ARBA" id="ARBA00021907"/>
    </source>
</evidence>
<feature type="transmembrane region" description="Helical" evidence="11">
    <location>
        <begin position="262"/>
        <end position="282"/>
    </location>
</feature>
<evidence type="ECO:0000256" key="6">
    <source>
        <dbReference type="ARBA" id="ARBA00022692"/>
    </source>
</evidence>
<dbReference type="GO" id="GO:0051301">
    <property type="term" value="P:cell division"/>
    <property type="evidence" value="ECO:0007669"/>
    <property type="project" value="UniProtKB-KW"/>
</dbReference>
<dbReference type="NCBIfam" id="NF038347">
    <property type="entry name" value="FtsX_Gpos"/>
    <property type="match status" value="1"/>
</dbReference>
<accession>A0A929MMV4</accession>
<name>A0A929MMV4_ABIDE</name>
<evidence type="ECO:0000256" key="9">
    <source>
        <dbReference type="ARBA" id="ARBA00023306"/>
    </source>
</evidence>
<sequence length="296" mass="33045">MRAIRSFFRHIRDGFRNLFRNGLMTLVSIFTMTLTLIMIGSFVLIWTNINEATRNIEQTFQVRVLIDRIATEEEEATLKTQIQGLEHVTDVVYRSKDEELEHYKKTITSDFDVIEGDKNPLNNVYVVSVDKGENLDKVAQDIRKLAKVEAANYGSTDVETILGNINAVRIVLAVLASIFVVFAVLLVSNTIRLTILARRTEIEIMRLVGATKRYIRAPFKYEGAYIGLISGLLAFGALYGIYEGAHSYLPGFLGLANLQLVATMPILAYVGAGLLVIGIVLGRLGAGRSIRRFLDI</sequence>
<comment type="function">
    <text evidence="10">Part of the ABC transporter FtsEX involved in asymmetric cellular division facilitating the initiation of sporulation.</text>
</comment>
<dbReference type="Gene3D" id="3.30.70.3040">
    <property type="match status" value="1"/>
</dbReference>
<dbReference type="RefSeq" id="WP_268442380.1">
    <property type="nucleotide sequence ID" value="NZ_CAJPUI010000002.1"/>
</dbReference>
<dbReference type="InterPro" id="IPR003838">
    <property type="entry name" value="ABC3_permease_C"/>
</dbReference>
<feature type="transmembrane region" description="Helical" evidence="11">
    <location>
        <begin position="21"/>
        <end position="46"/>
    </location>
</feature>
<dbReference type="PANTHER" id="PTHR47755">
    <property type="entry name" value="CELL DIVISION PROTEIN FTSX"/>
    <property type="match status" value="1"/>
</dbReference>
<keyword evidence="7 11" id="KW-1133">Transmembrane helix</keyword>
<dbReference type="PANTHER" id="PTHR47755:SF1">
    <property type="entry name" value="CELL DIVISION PROTEIN FTSX"/>
    <property type="match status" value="1"/>
</dbReference>
<dbReference type="InterPro" id="IPR040690">
    <property type="entry name" value="FtsX_ECD"/>
</dbReference>
<reference evidence="14" key="1">
    <citation type="submission" date="2020-04" db="EMBL/GenBank/DDBJ databases">
        <title>Deep metagenomics examines the oral microbiome during advanced dental caries in children, revealing novel taxa and co-occurrences with host molecules.</title>
        <authorList>
            <person name="Baker J.L."/>
            <person name="Morton J.T."/>
            <person name="Dinis M."/>
            <person name="Alvarez R."/>
            <person name="Tran N.C."/>
            <person name="Knight R."/>
            <person name="Edlund A."/>
        </authorList>
    </citation>
    <scope>NUCLEOTIDE SEQUENCE</scope>
    <source>
        <strain evidence="14">JCVI_23_bin.16</strain>
    </source>
</reference>
<keyword evidence="4 10" id="KW-1003">Cell membrane</keyword>
<dbReference type="Pfam" id="PF02687">
    <property type="entry name" value="FtsX"/>
    <property type="match status" value="1"/>
</dbReference>
<dbReference type="Pfam" id="PF18075">
    <property type="entry name" value="FtsX_ECD"/>
    <property type="match status" value="1"/>
</dbReference>
<dbReference type="PIRSF" id="PIRSF003097">
    <property type="entry name" value="FtsX"/>
    <property type="match status" value="1"/>
</dbReference>
<protein>
    <recommendedName>
        <fullName evidence="3 10">Cell division protein FtsX</fullName>
    </recommendedName>
</protein>
<evidence type="ECO:0000256" key="5">
    <source>
        <dbReference type="ARBA" id="ARBA00022618"/>
    </source>
</evidence>
<evidence type="ECO:0000256" key="4">
    <source>
        <dbReference type="ARBA" id="ARBA00022475"/>
    </source>
</evidence>
<feature type="transmembrane region" description="Helical" evidence="11">
    <location>
        <begin position="170"/>
        <end position="191"/>
    </location>
</feature>
<feature type="transmembrane region" description="Helical" evidence="11">
    <location>
        <begin position="223"/>
        <end position="242"/>
    </location>
</feature>
<comment type="subcellular location">
    <subcellularLocation>
        <location evidence="1">Cell membrane</location>
        <topology evidence="1">Multi-pass membrane protein</topology>
    </subcellularLocation>
</comment>
<gene>
    <name evidence="14" type="ORF">HXK00_01510</name>
</gene>
<evidence type="ECO:0000259" key="12">
    <source>
        <dbReference type="Pfam" id="PF02687"/>
    </source>
</evidence>
<proteinExistence type="inferred from homology"/>
<dbReference type="AlphaFoldDB" id="A0A929MMV4"/>
<keyword evidence="5 10" id="KW-0132">Cell division</keyword>
<evidence type="ECO:0000256" key="11">
    <source>
        <dbReference type="SAM" id="Phobius"/>
    </source>
</evidence>
<feature type="domain" description="ABC3 transporter permease C-terminal" evidence="12">
    <location>
        <begin position="174"/>
        <end position="267"/>
    </location>
</feature>
<keyword evidence="6 11" id="KW-0812">Transmembrane</keyword>
<organism evidence="14 15">
    <name type="scientific">Abiotrophia defectiva</name>
    <name type="common">Streptococcus defectivus</name>
    <dbReference type="NCBI Taxonomy" id="46125"/>
    <lineage>
        <taxon>Bacteria</taxon>
        <taxon>Bacillati</taxon>
        <taxon>Bacillota</taxon>
        <taxon>Bacilli</taxon>
        <taxon>Lactobacillales</taxon>
        <taxon>Aerococcaceae</taxon>
        <taxon>Abiotrophia</taxon>
    </lineage>
</organism>
<evidence type="ECO:0000256" key="2">
    <source>
        <dbReference type="ARBA" id="ARBA00007379"/>
    </source>
</evidence>
<dbReference type="GO" id="GO:0005886">
    <property type="term" value="C:plasma membrane"/>
    <property type="evidence" value="ECO:0007669"/>
    <property type="project" value="UniProtKB-SubCell"/>
</dbReference>
<dbReference type="InterPro" id="IPR004513">
    <property type="entry name" value="FtsX"/>
</dbReference>
<comment type="caution">
    <text evidence="14">The sequence shown here is derived from an EMBL/GenBank/DDBJ whole genome shotgun (WGS) entry which is preliminary data.</text>
</comment>
<dbReference type="EMBL" id="JABZFV010000011">
    <property type="protein sequence ID" value="MBF0934303.1"/>
    <property type="molecule type" value="Genomic_DNA"/>
</dbReference>
<evidence type="ECO:0000256" key="7">
    <source>
        <dbReference type="ARBA" id="ARBA00022989"/>
    </source>
</evidence>
<evidence type="ECO:0000256" key="1">
    <source>
        <dbReference type="ARBA" id="ARBA00004651"/>
    </source>
</evidence>
<keyword evidence="8 10" id="KW-0472">Membrane</keyword>
<dbReference type="Proteomes" id="UP000757900">
    <property type="component" value="Unassembled WGS sequence"/>
</dbReference>
<feature type="domain" description="FtsX extracellular" evidence="13">
    <location>
        <begin position="61"/>
        <end position="149"/>
    </location>
</feature>
<evidence type="ECO:0000259" key="13">
    <source>
        <dbReference type="Pfam" id="PF18075"/>
    </source>
</evidence>
<comment type="similarity">
    <text evidence="2 10">Belongs to the ABC-4 integral membrane protein family. FtsX subfamily.</text>
</comment>
<keyword evidence="9 10" id="KW-0131">Cell cycle</keyword>
<evidence type="ECO:0000256" key="10">
    <source>
        <dbReference type="PIRNR" id="PIRNR003097"/>
    </source>
</evidence>
<evidence type="ECO:0000313" key="15">
    <source>
        <dbReference type="Proteomes" id="UP000757900"/>
    </source>
</evidence>
<evidence type="ECO:0000256" key="8">
    <source>
        <dbReference type="ARBA" id="ARBA00023136"/>
    </source>
</evidence>